<evidence type="ECO:0000313" key="2">
    <source>
        <dbReference type="Proteomes" id="UP000011115"/>
    </source>
</evidence>
<sequence length="85" mass="9618">MEDRFPELGLVKEDCIEMSWIESILFFAGFPRGTSLGVLLNWNTTTNQRGYFKGKSDYVQQPISINGLEGMWKTTQPISSRKLGG</sequence>
<reference evidence="1" key="2">
    <citation type="submission" date="2015-06" db="UniProtKB">
        <authorList>
            <consortium name="EnsemblPlants"/>
        </authorList>
    </citation>
    <scope>IDENTIFICATION</scope>
    <source>
        <strain evidence="1">DM1-3 516 R44</strain>
    </source>
</reference>
<accession>M1BWP8</accession>
<dbReference type="Gene3D" id="3.30.465.10">
    <property type="match status" value="1"/>
</dbReference>
<dbReference type="EnsemblPlants" id="PGSC0003DMT400054674">
    <property type="protein sequence ID" value="PGSC0003DMT400054674"/>
    <property type="gene ID" value="PGSC0003DMG400021217"/>
</dbReference>
<dbReference type="PANTHER" id="PTHR32448">
    <property type="entry name" value="OS08G0158400 PROTEIN"/>
    <property type="match status" value="1"/>
</dbReference>
<dbReference type="AlphaFoldDB" id="M1BWP8"/>
<organism evidence="1 2">
    <name type="scientific">Solanum tuberosum</name>
    <name type="common">Potato</name>
    <dbReference type="NCBI Taxonomy" id="4113"/>
    <lineage>
        <taxon>Eukaryota</taxon>
        <taxon>Viridiplantae</taxon>
        <taxon>Streptophyta</taxon>
        <taxon>Embryophyta</taxon>
        <taxon>Tracheophyta</taxon>
        <taxon>Spermatophyta</taxon>
        <taxon>Magnoliopsida</taxon>
        <taxon>eudicotyledons</taxon>
        <taxon>Gunneridae</taxon>
        <taxon>Pentapetalae</taxon>
        <taxon>asterids</taxon>
        <taxon>lamiids</taxon>
        <taxon>Solanales</taxon>
        <taxon>Solanaceae</taxon>
        <taxon>Solanoideae</taxon>
        <taxon>Solaneae</taxon>
        <taxon>Solanum</taxon>
    </lineage>
</organism>
<dbReference type="eggNOG" id="ENOG502QVGN">
    <property type="taxonomic scope" value="Eukaryota"/>
</dbReference>
<proteinExistence type="predicted"/>
<protein>
    <submittedName>
        <fullName evidence="1">Uncharacterized protein</fullName>
    </submittedName>
</protein>
<dbReference type="PaxDb" id="4113-PGSC0003DMT400054674"/>
<dbReference type="InParanoid" id="M1BWP8"/>
<dbReference type="HOGENOM" id="CLU_099612_3_0_1"/>
<dbReference type="OMA" id="LEGMWKT"/>
<dbReference type="InterPro" id="IPR016169">
    <property type="entry name" value="FAD-bd_PCMH_sub2"/>
</dbReference>
<name>M1BWP8_SOLTU</name>
<keyword evidence="2" id="KW-1185">Reference proteome</keyword>
<reference evidence="2" key="1">
    <citation type="journal article" date="2011" name="Nature">
        <title>Genome sequence and analysis of the tuber crop potato.</title>
        <authorList>
            <consortium name="The Potato Genome Sequencing Consortium"/>
        </authorList>
    </citation>
    <scope>NUCLEOTIDE SEQUENCE [LARGE SCALE GENOMIC DNA]</scope>
    <source>
        <strain evidence="2">cv. DM1-3 516 R44</strain>
    </source>
</reference>
<dbReference type="Gene3D" id="3.40.462.20">
    <property type="match status" value="1"/>
</dbReference>
<dbReference type="Gramene" id="PGSC0003DMT400054674">
    <property type="protein sequence ID" value="PGSC0003DMT400054674"/>
    <property type="gene ID" value="PGSC0003DMG400021217"/>
</dbReference>
<dbReference type="Proteomes" id="UP000011115">
    <property type="component" value="Unassembled WGS sequence"/>
</dbReference>
<evidence type="ECO:0000313" key="1">
    <source>
        <dbReference type="EnsemblPlants" id="PGSC0003DMT400054674"/>
    </source>
</evidence>